<dbReference type="InterPro" id="IPR029063">
    <property type="entry name" value="SAM-dependent_MTases_sf"/>
</dbReference>
<accession>A0A382M5M5</accession>
<evidence type="ECO:0008006" key="2">
    <source>
        <dbReference type="Google" id="ProtNLM"/>
    </source>
</evidence>
<dbReference type="Gene3D" id="3.40.50.150">
    <property type="entry name" value="Vaccinia Virus protein VP39"/>
    <property type="match status" value="1"/>
</dbReference>
<proteinExistence type="predicted"/>
<evidence type="ECO:0000313" key="1">
    <source>
        <dbReference type="EMBL" id="SVC43007.1"/>
    </source>
</evidence>
<dbReference type="Pfam" id="PF01135">
    <property type="entry name" value="PCMT"/>
    <property type="match status" value="1"/>
</dbReference>
<organism evidence="1">
    <name type="scientific">marine metagenome</name>
    <dbReference type="NCBI Taxonomy" id="408172"/>
    <lineage>
        <taxon>unclassified sequences</taxon>
        <taxon>metagenomes</taxon>
        <taxon>ecological metagenomes</taxon>
    </lineage>
</organism>
<gene>
    <name evidence="1" type="ORF">METZ01_LOCUS295861</name>
</gene>
<dbReference type="SUPFAM" id="SSF53335">
    <property type="entry name" value="S-adenosyl-L-methionine-dependent methyltransferases"/>
    <property type="match status" value="1"/>
</dbReference>
<sequence length="150" mass="17474">QIIHKANINKDDNVLHIGGLTGYLSSMIAQLCKKLIIIEEDDKILLNLKNNLRNYNLNNIEIVKSMLEKGYSSFSPYDLIIIDCPLYNFKQELVEQLNSNQGRLIYIEKVNDDLSKAYKLTRNNDTQNIEYLFDVFSTFAIDEIDRSFKF</sequence>
<dbReference type="AlphaFoldDB" id="A0A382M5M5"/>
<protein>
    <recommendedName>
        <fullName evidence="2">Protein-L-isoaspartate O-methyltransferase</fullName>
    </recommendedName>
</protein>
<dbReference type="EMBL" id="UINC01090769">
    <property type="protein sequence ID" value="SVC43007.1"/>
    <property type="molecule type" value="Genomic_DNA"/>
</dbReference>
<feature type="non-terminal residue" evidence="1">
    <location>
        <position position="1"/>
    </location>
</feature>
<reference evidence="1" key="1">
    <citation type="submission" date="2018-05" db="EMBL/GenBank/DDBJ databases">
        <authorList>
            <person name="Lanie J.A."/>
            <person name="Ng W.-L."/>
            <person name="Kazmierczak K.M."/>
            <person name="Andrzejewski T.M."/>
            <person name="Davidsen T.M."/>
            <person name="Wayne K.J."/>
            <person name="Tettelin H."/>
            <person name="Glass J.I."/>
            <person name="Rusch D."/>
            <person name="Podicherti R."/>
            <person name="Tsui H.-C.T."/>
            <person name="Winkler M.E."/>
        </authorList>
    </citation>
    <scope>NUCLEOTIDE SEQUENCE</scope>
</reference>
<name>A0A382M5M5_9ZZZZ</name>